<dbReference type="GO" id="GO:0032259">
    <property type="term" value="P:methylation"/>
    <property type="evidence" value="ECO:0007669"/>
    <property type="project" value="UniProtKB-KW"/>
</dbReference>
<dbReference type="PANTHER" id="PTHR43619:SF2">
    <property type="entry name" value="S-ADENOSYL-L-METHIONINE-DEPENDENT METHYLTRANSFERASES SUPERFAMILY PROTEIN"/>
    <property type="match status" value="1"/>
</dbReference>
<dbReference type="EMBL" id="OMOF01000175">
    <property type="protein sequence ID" value="SPF41740.1"/>
    <property type="molecule type" value="Genomic_DNA"/>
</dbReference>
<evidence type="ECO:0000256" key="4">
    <source>
        <dbReference type="RuleBase" id="RU362030"/>
    </source>
</evidence>
<accession>A0A2U3KQ58</accession>
<proteinExistence type="inferred from homology"/>
<dbReference type="InterPro" id="IPR029063">
    <property type="entry name" value="SAM-dependent_MTases_sf"/>
</dbReference>
<evidence type="ECO:0000256" key="2">
    <source>
        <dbReference type="ARBA" id="ARBA00022603"/>
    </source>
</evidence>
<dbReference type="EC" id="2.1.1.-" evidence="4"/>
<dbReference type="InterPro" id="IPR007213">
    <property type="entry name" value="Ppm1/Ppm2/Tcmp"/>
</dbReference>
<dbReference type="PANTHER" id="PTHR43619">
    <property type="entry name" value="S-ADENOSYL-L-METHIONINE-DEPENDENT METHYLTRANSFERASE YKTD-RELATED"/>
    <property type="match status" value="1"/>
</dbReference>
<evidence type="ECO:0000256" key="1">
    <source>
        <dbReference type="ARBA" id="ARBA00008138"/>
    </source>
</evidence>
<evidence type="ECO:0000256" key="3">
    <source>
        <dbReference type="ARBA" id="ARBA00022679"/>
    </source>
</evidence>
<dbReference type="InterPro" id="IPR011610">
    <property type="entry name" value="SAM_mthyl_Trfase_ML2640-like"/>
</dbReference>
<keyword evidence="3 5" id="KW-0808">Transferase</keyword>
<organism evidence="5 6">
    <name type="scientific">Candidatus Desulfosporosinus infrequens</name>
    <dbReference type="NCBI Taxonomy" id="2043169"/>
    <lineage>
        <taxon>Bacteria</taxon>
        <taxon>Bacillati</taxon>
        <taxon>Bacillota</taxon>
        <taxon>Clostridia</taxon>
        <taxon>Eubacteriales</taxon>
        <taxon>Desulfitobacteriaceae</taxon>
        <taxon>Desulfosporosinus</taxon>
    </lineage>
</organism>
<protein>
    <recommendedName>
        <fullName evidence="4">S-adenosyl-L-methionine-dependent methyltransferase</fullName>
        <ecNumber evidence="4">2.1.1.-</ecNumber>
    </recommendedName>
</protein>
<dbReference type="SUPFAM" id="SSF53335">
    <property type="entry name" value="S-adenosyl-L-methionine-dependent methyltransferases"/>
    <property type="match status" value="1"/>
</dbReference>
<keyword evidence="2 4" id="KW-0489">Methyltransferase</keyword>
<dbReference type="Gene3D" id="3.40.50.150">
    <property type="entry name" value="Vaccinia Virus protein VP39"/>
    <property type="match status" value="1"/>
</dbReference>
<dbReference type="Pfam" id="PF04072">
    <property type="entry name" value="LCM"/>
    <property type="match status" value="1"/>
</dbReference>
<comment type="similarity">
    <text evidence="1 4">Belongs to the UPF0677 family.</text>
</comment>
<reference evidence="6" key="1">
    <citation type="submission" date="2018-02" db="EMBL/GenBank/DDBJ databases">
        <authorList>
            <person name="Hausmann B."/>
        </authorList>
    </citation>
    <scope>NUCLEOTIDE SEQUENCE [LARGE SCALE GENOMIC DNA]</scope>
    <source>
        <strain evidence="6">Peat soil MAG SbF1</strain>
    </source>
</reference>
<name>A0A2U3KQ58_9FIRM</name>
<dbReference type="GO" id="GO:0008168">
    <property type="term" value="F:methyltransferase activity"/>
    <property type="evidence" value="ECO:0007669"/>
    <property type="project" value="UniProtKB-UniRule"/>
</dbReference>
<evidence type="ECO:0000313" key="6">
    <source>
        <dbReference type="Proteomes" id="UP000238916"/>
    </source>
</evidence>
<keyword evidence="4" id="KW-0949">S-adenosyl-L-methionine</keyword>
<dbReference type="AlphaFoldDB" id="A0A2U3KQ58"/>
<dbReference type="OrthoDB" id="9806164at2"/>
<dbReference type="NCBIfam" id="TIGR00027">
    <property type="entry name" value="mthyl_TIGR00027"/>
    <property type="match status" value="1"/>
</dbReference>
<evidence type="ECO:0000313" key="5">
    <source>
        <dbReference type="EMBL" id="SPF41740.1"/>
    </source>
</evidence>
<sequence>MKKNQSSRSAEGVAYFRAIEAQRPVSERICYDPYARVLIPGVILYSLFKLMINSGIYERIAPGATAFIVGRERYIDDFLKASLLEGVDQVVILGVGFDTRAYRIPGIEKTRVFEIDHPDTQAVKLDRLKKVINPLPSYVTFIPVDFNTQQLGERLQSSGYNEQGKTLFIWQGVTYFLTQEGVDNTLGFIANHSGDGSAVIFDYFYNETLHDTSRGYGKMMKQAARVGGEAYLFGIDQGQIEPFLTQRGFHDIHNVTLEDLKPLYFTGSNAGRVLPKGIAIVSARVSTPRKHHPSG</sequence>
<dbReference type="Proteomes" id="UP000238916">
    <property type="component" value="Unassembled WGS sequence"/>
</dbReference>
<gene>
    <name evidence="5" type="ORF">SBF1_2560014</name>
</gene>
<comment type="function">
    <text evidence="4">Exhibits S-adenosyl-L-methionine-dependent methyltransferase activity.</text>
</comment>